<proteinExistence type="predicted"/>
<dbReference type="EMBL" id="LSRX01000455">
    <property type="protein sequence ID" value="OLP96789.1"/>
    <property type="molecule type" value="Genomic_DNA"/>
</dbReference>
<feature type="transmembrane region" description="Helical" evidence="2">
    <location>
        <begin position="46"/>
        <end position="68"/>
    </location>
</feature>
<evidence type="ECO:0000256" key="1">
    <source>
        <dbReference type="SAM" id="MobiDB-lite"/>
    </source>
</evidence>
<dbReference type="Proteomes" id="UP000186817">
    <property type="component" value="Unassembled WGS sequence"/>
</dbReference>
<dbReference type="OrthoDB" id="10441004at2759"/>
<evidence type="ECO:0000256" key="2">
    <source>
        <dbReference type="SAM" id="Phobius"/>
    </source>
</evidence>
<evidence type="ECO:0000313" key="3">
    <source>
        <dbReference type="EMBL" id="OLP96789.1"/>
    </source>
</evidence>
<dbReference type="AlphaFoldDB" id="A0A1Q9DNQ9"/>
<feature type="region of interest" description="Disordered" evidence="1">
    <location>
        <begin position="74"/>
        <end position="97"/>
    </location>
</feature>
<accession>A0A1Q9DNQ9</accession>
<gene>
    <name evidence="3" type="ORF">AK812_SmicGene20922</name>
</gene>
<keyword evidence="4" id="KW-1185">Reference proteome</keyword>
<organism evidence="3 4">
    <name type="scientific">Symbiodinium microadriaticum</name>
    <name type="common">Dinoflagellate</name>
    <name type="synonym">Zooxanthella microadriatica</name>
    <dbReference type="NCBI Taxonomy" id="2951"/>
    <lineage>
        <taxon>Eukaryota</taxon>
        <taxon>Sar</taxon>
        <taxon>Alveolata</taxon>
        <taxon>Dinophyceae</taxon>
        <taxon>Suessiales</taxon>
        <taxon>Symbiodiniaceae</taxon>
        <taxon>Symbiodinium</taxon>
    </lineage>
</organism>
<keyword evidence="2" id="KW-0812">Transmembrane</keyword>
<feature type="transmembrane region" description="Helical" evidence="2">
    <location>
        <begin position="142"/>
        <end position="160"/>
    </location>
</feature>
<name>A0A1Q9DNQ9_SYMMI</name>
<reference evidence="3 4" key="1">
    <citation type="submission" date="2016-02" db="EMBL/GenBank/DDBJ databases">
        <title>Genome analysis of coral dinoflagellate symbionts highlights evolutionary adaptations to a symbiotic lifestyle.</title>
        <authorList>
            <person name="Aranda M."/>
            <person name="Li Y."/>
            <person name="Liew Y.J."/>
            <person name="Baumgarten S."/>
            <person name="Simakov O."/>
            <person name="Wilson M."/>
            <person name="Piel J."/>
            <person name="Ashoor H."/>
            <person name="Bougouffa S."/>
            <person name="Bajic V.B."/>
            <person name="Ryu T."/>
            <person name="Ravasi T."/>
            <person name="Bayer T."/>
            <person name="Micklem G."/>
            <person name="Kim H."/>
            <person name="Bhak J."/>
            <person name="Lajeunesse T.C."/>
            <person name="Voolstra C.R."/>
        </authorList>
    </citation>
    <scope>NUCLEOTIDE SEQUENCE [LARGE SCALE GENOMIC DNA]</scope>
    <source>
        <strain evidence="3 4">CCMP2467</strain>
    </source>
</reference>
<evidence type="ECO:0000313" key="4">
    <source>
        <dbReference type="Proteomes" id="UP000186817"/>
    </source>
</evidence>
<feature type="transmembrane region" description="Helical" evidence="2">
    <location>
        <begin position="6"/>
        <end position="39"/>
    </location>
</feature>
<keyword evidence="2" id="KW-1133">Transmembrane helix</keyword>
<protein>
    <submittedName>
        <fullName evidence="3">Uncharacterized protein</fullName>
    </submittedName>
</protein>
<sequence>MTLIMFMFMITFIISSISTTTIIITIVLLILTFIVIIIIVITIGIVIVFIITTITITNTILTIIIVIITTTPPSPLPSPSPSGSVANDGPKRMPDTGRSPPSLLHASGLVARAADCCPVRPVQSAPFRVGHGYSSCEMWQDFRSMISFFLGALLCCLLTRHDKEKAWKTMVEDPSNKAQ</sequence>
<comment type="caution">
    <text evidence="3">The sequence shown here is derived from an EMBL/GenBank/DDBJ whole genome shotgun (WGS) entry which is preliminary data.</text>
</comment>
<keyword evidence="2" id="KW-0472">Membrane</keyword>